<dbReference type="AlphaFoldDB" id="A0AAN7W7E1"/>
<evidence type="ECO:0000313" key="5">
    <source>
        <dbReference type="EMBL" id="KAK5699944.1"/>
    </source>
</evidence>
<keyword evidence="3 5" id="KW-0808">Transferase</keyword>
<dbReference type="Proteomes" id="UP001310594">
    <property type="component" value="Unassembled WGS sequence"/>
</dbReference>
<evidence type="ECO:0000313" key="6">
    <source>
        <dbReference type="Proteomes" id="UP001310594"/>
    </source>
</evidence>
<gene>
    <name evidence="5" type="primary">MTQ2</name>
    <name evidence="5" type="ORF">LTR97_006078</name>
</gene>
<comment type="caution">
    <text evidence="5">The sequence shown here is derived from an EMBL/GenBank/DDBJ whole genome shotgun (WGS) entry which is preliminary data.</text>
</comment>
<organism evidence="5 6">
    <name type="scientific">Elasticomyces elasticus</name>
    <dbReference type="NCBI Taxonomy" id="574655"/>
    <lineage>
        <taxon>Eukaryota</taxon>
        <taxon>Fungi</taxon>
        <taxon>Dikarya</taxon>
        <taxon>Ascomycota</taxon>
        <taxon>Pezizomycotina</taxon>
        <taxon>Dothideomycetes</taxon>
        <taxon>Dothideomycetidae</taxon>
        <taxon>Mycosphaerellales</taxon>
        <taxon>Teratosphaeriaceae</taxon>
        <taxon>Elasticomyces</taxon>
    </lineage>
</organism>
<evidence type="ECO:0000256" key="4">
    <source>
        <dbReference type="ARBA" id="ARBA00022691"/>
    </source>
</evidence>
<reference evidence="5" key="1">
    <citation type="submission" date="2023-08" db="EMBL/GenBank/DDBJ databases">
        <title>Black Yeasts Isolated from many extreme environments.</title>
        <authorList>
            <person name="Coleine C."/>
            <person name="Stajich J.E."/>
            <person name="Selbmann L."/>
        </authorList>
    </citation>
    <scope>NUCLEOTIDE SEQUENCE</scope>
    <source>
        <strain evidence="5">CCFEE 5810</strain>
    </source>
</reference>
<dbReference type="EMBL" id="JAVRQU010000008">
    <property type="protein sequence ID" value="KAK5699944.1"/>
    <property type="molecule type" value="Genomic_DNA"/>
</dbReference>
<dbReference type="CDD" id="cd02440">
    <property type="entry name" value="AdoMet_MTases"/>
    <property type="match status" value="1"/>
</dbReference>
<evidence type="ECO:0000256" key="2">
    <source>
        <dbReference type="ARBA" id="ARBA00022603"/>
    </source>
</evidence>
<dbReference type="PANTHER" id="PTHR45875:SF1">
    <property type="entry name" value="METHYLTRANSFERASE N6AMT1"/>
    <property type="match status" value="1"/>
</dbReference>
<comment type="similarity">
    <text evidence="1">Belongs to the eukaryotic/archaeal PrmC-related family.</text>
</comment>
<dbReference type="GO" id="GO:0102559">
    <property type="term" value="F:peptide chain release factor N(5)-glutamine methyltransferase activity"/>
    <property type="evidence" value="ECO:0007669"/>
    <property type="project" value="UniProtKB-EC"/>
</dbReference>
<evidence type="ECO:0000256" key="1">
    <source>
        <dbReference type="ARBA" id="ARBA00006149"/>
    </source>
</evidence>
<dbReference type="GO" id="GO:0003676">
    <property type="term" value="F:nucleic acid binding"/>
    <property type="evidence" value="ECO:0007669"/>
    <property type="project" value="InterPro"/>
</dbReference>
<name>A0AAN7W7E1_9PEZI</name>
<sequence>MAQSLSLTENHIAEKNAVIDRRQDCHGHSIFLVVKAGEKVEDAIWQTSQLISRALLQAYKDDEQRLGEIENQADNAVSFDLGIFERDNKLETAFERAVRLEDDVPLSPKSRDVSKESVRRNGDSREANLTLAFVVNRATLLIAVSPCSERSYPPTIVVTSIWLKCRFILTSTSLQSLVGKFGTTSIIGAKRNINRTKTTPHGSMLPTPSTSHVDYDRVYEPAEDSYLLLDNLASSDESSFLEHRFPSGSLAPLVLEVGTGSGVVLAFITAHAETIFGRSDIATIGTDVNPFACEAAEETVRLAVAEQVKAGKGQSQFCDCVLGDLSNALRPASVDVLIFNPPYVPTEALPETPGNEVTGSQDVFERDSRLLALSYAGGINGMETTDRLLDQLPEVLSHRGVAYVLLCKQNFPDAVIERVQRWPGGWSAVNIGSSGKKAGWEQLCILRIWRP</sequence>
<protein>
    <submittedName>
        <fullName evidence="5">S-adenosylmethionine-dependent methyltransferase</fullName>
        <ecNumber evidence="5">2.1.1.297</ecNumber>
    </submittedName>
</protein>
<keyword evidence="4" id="KW-0949">S-adenosyl-L-methionine</keyword>
<dbReference type="Gene3D" id="3.40.50.150">
    <property type="entry name" value="Vaccinia Virus protein VP39"/>
    <property type="match status" value="1"/>
</dbReference>
<dbReference type="InterPro" id="IPR002052">
    <property type="entry name" value="DNA_methylase_N6_adenine_CS"/>
</dbReference>
<dbReference type="EC" id="2.1.1.297" evidence="5"/>
<accession>A0AAN7W7E1</accession>
<dbReference type="SUPFAM" id="SSF53335">
    <property type="entry name" value="S-adenosyl-L-methionine-dependent methyltransferases"/>
    <property type="match status" value="1"/>
</dbReference>
<evidence type="ECO:0000256" key="3">
    <source>
        <dbReference type="ARBA" id="ARBA00022679"/>
    </source>
</evidence>
<dbReference type="PANTHER" id="PTHR45875">
    <property type="entry name" value="METHYLTRANSFERASE N6AMT1"/>
    <property type="match status" value="1"/>
</dbReference>
<dbReference type="InterPro" id="IPR052190">
    <property type="entry name" value="Euk-Arch_PrmC-MTase"/>
</dbReference>
<dbReference type="GO" id="GO:0032259">
    <property type="term" value="P:methylation"/>
    <property type="evidence" value="ECO:0007669"/>
    <property type="project" value="UniProtKB-KW"/>
</dbReference>
<dbReference type="GO" id="GO:0035657">
    <property type="term" value="C:eRF1 methyltransferase complex"/>
    <property type="evidence" value="ECO:0007669"/>
    <property type="project" value="TreeGrafter"/>
</dbReference>
<dbReference type="PROSITE" id="PS00092">
    <property type="entry name" value="N6_MTASE"/>
    <property type="match status" value="1"/>
</dbReference>
<keyword evidence="2 5" id="KW-0489">Methyltransferase</keyword>
<proteinExistence type="inferred from homology"/>
<dbReference type="InterPro" id="IPR029063">
    <property type="entry name" value="SAM-dependent_MTases_sf"/>
</dbReference>